<sequence length="263" mass="30392">MDINLSDGSRLPIPDGCTAFIDGNEIVIEKKDFKRGDVITNETGAMLLVSEFEYGNKLTSIVHSSKGGLLDKEYYAEWNANANWHLVPFEKRCYFLSTIVKESGLHWNPETLKMEDLNPKFKDGDILISEDSDITLVFKEYIDFAIFTSYCSTTGKNDNWRTSTFRHASSYEEDRFYKRLKEQQGLRWNAEKKQVEEAKWKPQVGETFYYMNLIFECRKGVFGNDPSQGEIIEAGNCFQTRELCERAIEATKKTLGSFHEENE</sequence>
<evidence type="ECO:0000313" key="1">
    <source>
        <dbReference type="EMBL" id="PDP60175.1"/>
    </source>
</evidence>
<dbReference type="AlphaFoldDB" id="A0A2A6EE69"/>
<accession>A0A2A6EE69</accession>
<comment type="caution">
    <text evidence="1">The sequence shown here is derived from an EMBL/GenBank/DDBJ whole genome shotgun (WGS) entry which is preliminary data.</text>
</comment>
<dbReference type="EMBL" id="NSLY01000016">
    <property type="protein sequence ID" value="PDP60175.1"/>
    <property type="molecule type" value="Genomic_DNA"/>
</dbReference>
<organism evidence="1 2">
    <name type="scientific">Prevotella intermedia</name>
    <dbReference type="NCBI Taxonomy" id="28131"/>
    <lineage>
        <taxon>Bacteria</taxon>
        <taxon>Pseudomonadati</taxon>
        <taxon>Bacteroidota</taxon>
        <taxon>Bacteroidia</taxon>
        <taxon>Bacteroidales</taxon>
        <taxon>Prevotellaceae</taxon>
        <taxon>Prevotella</taxon>
    </lineage>
</organism>
<reference evidence="1 2" key="1">
    <citation type="submission" date="2017-09" db="EMBL/GenBank/DDBJ databases">
        <title>Phase variable restriction modification systems are present in the genome sequences of periodontal pathogens Prevotella intermedia, Tannerella forsythia and Porphyromonas gingivalis.</title>
        <authorList>
            <person name="Haigh R.D."/>
            <person name="Crawford L."/>
            <person name="Ralph J."/>
            <person name="Wanford J."/>
            <person name="Vartoukian S.R."/>
            <person name="Hijazib K."/>
            <person name="Wade W."/>
            <person name="Oggioni M.R."/>
        </authorList>
    </citation>
    <scope>NUCLEOTIDE SEQUENCE [LARGE SCALE GENOMIC DNA]</scope>
    <source>
        <strain evidence="1 2">WW2834</strain>
    </source>
</reference>
<dbReference type="RefSeq" id="WP_097550247.1">
    <property type="nucleotide sequence ID" value="NZ_NSLY01000016.1"/>
</dbReference>
<name>A0A2A6EE69_PREIN</name>
<gene>
    <name evidence="1" type="ORF">CLI71_07040</name>
</gene>
<protein>
    <submittedName>
        <fullName evidence="1">Uncharacterized protein</fullName>
    </submittedName>
</protein>
<dbReference type="Proteomes" id="UP000219058">
    <property type="component" value="Unassembled WGS sequence"/>
</dbReference>
<evidence type="ECO:0000313" key="2">
    <source>
        <dbReference type="Proteomes" id="UP000219058"/>
    </source>
</evidence>
<proteinExistence type="predicted"/>